<organism evidence="11 12">
    <name type="scientific">Vogesella indigofera</name>
    <name type="common">Pseudomonas indigofera</name>
    <dbReference type="NCBI Taxonomy" id="45465"/>
    <lineage>
        <taxon>Bacteria</taxon>
        <taxon>Pseudomonadati</taxon>
        <taxon>Pseudomonadota</taxon>
        <taxon>Betaproteobacteria</taxon>
        <taxon>Neisseriales</taxon>
        <taxon>Chromobacteriaceae</taxon>
        <taxon>Vogesella</taxon>
    </lineage>
</organism>
<dbReference type="Pfam" id="PF02321">
    <property type="entry name" value="OEP"/>
    <property type="match status" value="2"/>
</dbReference>
<dbReference type="EMBL" id="RBID01000011">
    <property type="protein sequence ID" value="RKQ60866.1"/>
    <property type="molecule type" value="Genomic_DNA"/>
</dbReference>
<comment type="caution">
    <text evidence="11">The sequence shown here is derived from an EMBL/GenBank/DDBJ whole genome shotgun (WGS) entry which is preliminary data.</text>
</comment>
<feature type="coiled-coil region" evidence="10">
    <location>
        <begin position="151"/>
        <end position="210"/>
    </location>
</feature>
<proteinExistence type="inferred from homology"/>
<keyword evidence="5 9" id="KW-0732">Signal</keyword>
<comment type="similarity">
    <text evidence="2 9">Belongs to the outer membrane factor (OMF) (TC 1.B.17) family.</text>
</comment>
<dbReference type="Gene3D" id="1.20.1600.10">
    <property type="entry name" value="Outer membrane efflux proteins (OEP)"/>
    <property type="match status" value="1"/>
</dbReference>
<evidence type="ECO:0000256" key="9">
    <source>
        <dbReference type="RuleBase" id="RU362097"/>
    </source>
</evidence>
<dbReference type="RefSeq" id="WP_120809591.1">
    <property type="nucleotide sequence ID" value="NZ_RBID01000011.1"/>
</dbReference>
<dbReference type="GO" id="GO:0005886">
    <property type="term" value="C:plasma membrane"/>
    <property type="evidence" value="ECO:0007669"/>
    <property type="project" value="UniProtKB-SubCell"/>
</dbReference>
<dbReference type="InterPro" id="IPR003423">
    <property type="entry name" value="OMP_efflux"/>
</dbReference>
<keyword evidence="7 9" id="KW-0564">Palmitate</keyword>
<evidence type="ECO:0000256" key="6">
    <source>
        <dbReference type="ARBA" id="ARBA00023136"/>
    </source>
</evidence>
<sequence length="468" mass="49536">MRNYNTTLLPVSALLALLAVSGCATPAVAPLQSQPLTPAALAVSEAATPFAADWWRALNDASLEQLLAQALRSNPGLDAADARLRAARAGIASVASNDGLKVNGNLGASRARTSEFDALPPAMLGQWTTLQTVSADFSYRFDFWGKTRAQLAAARGQARAAELEASDARQSVAYALVGSYLEWRGAQAALTLLQQDRQQAASLLQNAEQRVKHGLAQPDEVLQARAQLADSDERLLRGEQRSSAAAHALAALSAQPQAAIDALPAAALPQWTLDTAPLHSSQLGLRADVQAARERVEASRGNVAAAHADFYPDVRLNLMAGLSAQELGDLFSPGARVLRLAPALTLPLFSNGELNARLDSRSAELEAAIASYNQTLLNAIRDTADHSSQLARLRQAEAAKQQALLARRDSVAKVQSRASAGLATPASLLAEQRQLTQARLAALELHTQRLHSQAALIRTLGTAPAATR</sequence>
<evidence type="ECO:0000256" key="5">
    <source>
        <dbReference type="ARBA" id="ARBA00022729"/>
    </source>
</evidence>
<comment type="subcellular location">
    <subcellularLocation>
        <location evidence="9">Cell membrane</location>
        <topology evidence="9">Lipid-anchor</topology>
    </subcellularLocation>
    <subcellularLocation>
        <location evidence="1">Membrane</location>
    </subcellularLocation>
</comment>
<dbReference type="Gene3D" id="2.20.200.10">
    <property type="entry name" value="Outer membrane efflux proteins (OEP)"/>
    <property type="match status" value="1"/>
</dbReference>
<gene>
    <name evidence="11" type="ORF">C8E02_0623</name>
</gene>
<dbReference type="AlphaFoldDB" id="A0A495BI06"/>
<accession>A0A495BI06</accession>
<keyword evidence="6 9" id="KW-0472">Membrane</keyword>
<reference evidence="11 12" key="1">
    <citation type="submission" date="2018-10" db="EMBL/GenBank/DDBJ databases">
        <title>Genomic Encyclopedia of Type Strains, Phase IV (KMG-IV): sequencing the most valuable type-strain genomes for metagenomic binning, comparative biology and taxonomic classification.</title>
        <authorList>
            <person name="Goeker M."/>
        </authorList>
    </citation>
    <scope>NUCLEOTIDE SEQUENCE [LARGE SCALE GENOMIC DNA]</scope>
    <source>
        <strain evidence="11 12">DSM 3303</strain>
    </source>
</reference>
<keyword evidence="3 9" id="KW-1134">Transmembrane beta strand</keyword>
<dbReference type="PANTHER" id="PTHR30203">
    <property type="entry name" value="OUTER MEMBRANE CATION EFFLUX PROTEIN"/>
    <property type="match status" value="1"/>
</dbReference>
<evidence type="ECO:0000313" key="11">
    <source>
        <dbReference type="EMBL" id="RKQ60866.1"/>
    </source>
</evidence>
<dbReference type="NCBIfam" id="TIGR01845">
    <property type="entry name" value="outer_NodT"/>
    <property type="match status" value="1"/>
</dbReference>
<keyword evidence="8 9" id="KW-0449">Lipoprotein</keyword>
<evidence type="ECO:0000256" key="3">
    <source>
        <dbReference type="ARBA" id="ARBA00022452"/>
    </source>
</evidence>
<dbReference type="InterPro" id="IPR010131">
    <property type="entry name" value="MdtP/NodT-like"/>
</dbReference>
<feature type="signal peptide" evidence="9">
    <location>
        <begin position="1"/>
        <end position="29"/>
    </location>
</feature>
<feature type="chain" id="PRO_5019610359" evidence="9">
    <location>
        <begin position="30"/>
        <end position="468"/>
    </location>
</feature>
<dbReference type="PANTHER" id="PTHR30203:SF20">
    <property type="entry name" value="MULTIDRUG RESISTANCE OUTER MEMBRANE PROTEIN MDTP-RELATED"/>
    <property type="match status" value="1"/>
</dbReference>
<keyword evidence="4 9" id="KW-0812">Transmembrane</keyword>
<evidence type="ECO:0000256" key="1">
    <source>
        <dbReference type="ARBA" id="ARBA00004370"/>
    </source>
</evidence>
<evidence type="ECO:0000256" key="2">
    <source>
        <dbReference type="ARBA" id="ARBA00007613"/>
    </source>
</evidence>
<evidence type="ECO:0000313" key="12">
    <source>
        <dbReference type="Proteomes" id="UP000279384"/>
    </source>
</evidence>
<evidence type="ECO:0000256" key="4">
    <source>
        <dbReference type="ARBA" id="ARBA00022692"/>
    </source>
</evidence>
<dbReference type="Proteomes" id="UP000279384">
    <property type="component" value="Unassembled WGS sequence"/>
</dbReference>
<name>A0A495BI06_VOGIN</name>
<evidence type="ECO:0000256" key="7">
    <source>
        <dbReference type="ARBA" id="ARBA00023139"/>
    </source>
</evidence>
<evidence type="ECO:0000256" key="10">
    <source>
        <dbReference type="SAM" id="Coils"/>
    </source>
</evidence>
<evidence type="ECO:0000256" key="8">
    <source>
        <dbReference type="ARBA" id="ARBA00023288"/>
    </source>
</evidence>
<dbReference type="PROSITE" id="PS51257">
    <property type="entry name" value="PROKAR_LIPOPROTEIN"/>
    <property type="match status" value="1"/>
</dbReference>
<dbReference type="SUPFAM" id="SSF56954">
    <property type="entry name" value="Outer membrane efflux proteins (OEP)"/>
    <property type="match status" value="1"/>
</dbReference>
<protein>
    <submittedName>
        <fullName evidence="11">NodT family efflux transporter outer membrane factor (OMF) lipoprotein</fullName>
    </submittedName>
</protein>
<keyword evidence="10" id="KW-0175">Coiled coil</keyword>
<dbReference type="GO" id="GO:0015562">
    <property type="term" value="F:efflux transmembrane transporter activity"/>
    <property type="evidence" value="ECO:0007669"/>
    <property type="project" value="InterPro"/>
</dbReference>